<name>A0A423J2W2_9PSED</name>
<proteinExistence type="predicted"/>
<dbReference type="AlphaFoldDB" id="A0A423J2W2"/>
<reference evidence="1 2" key="1">
    <citation type="submission" date="2016-10" db="EMBL/GenBank/DDBJ databases">
        <title>Comparative genome analysis of multiple Pseudomonas spp. focuses on biocontrol and plant growth promoting traits.</title>
        <authorList>
            <person name="Tao X.-Y."/>
            <person name="Taylor C.G."/>
        </authorList>
    </citation>
    <scope>NUCLEOTIDE SEQUENCE [LARGE SCALE GENOMIC DNA]</scope>
    <source>
        <strain evidence="1 2">38D4</strain>
    </source>
</reference>
<accession>A0A423J2W2</accession>
<comment type="caution">
    <text evidence="1">The sequence shown here is derived from an EMBL/GenBank/DDBJ whole genome shotgun (WGS) entry which is preliminary data.</text>
</comment>
<dbReference type="EMBL" id="MOBO01000035">
    <property type="protein sequence ID" value="RON32030.1"/>
    <property type="molecule type" value="Genomic_DNA"/>
</dbReference>
<sequence length="78" mass="8666">MVVTSPYKMWLYLVNALKGGDFRGLIVPTLCVGMQPVTLRVTGRGASLEAFPRWSVGTIMASSASQRSFFEDCYRICQ</sequence>
<gene>
    <name evidence="1" type="ORF">BK664_28675</name>
</gene>
<evidence type="ECO:0000313" key="1">
    <source>
        <dbReference type="EMBL" id="RON32030.1"/>
    </source>
</evidence>
<organism evidence="1 2">
    <name type="scientific">Pseudomonas brassicacearum</name>
    <dbReference type="NCBI Taxonomy" id="930166"/>
    <lineage>
        <taxon>Bacteria</taxon>
        <taxon>Pseudomonadati</taxon>
        <taxon>Pseudomonadota</taxon>
        <taxon>Gammaproteobacteria</taxon>
        <taxon>Pseudomonadales</taxon>
        <taxon>Pseudomonadaceae</taxon>
        <taxon>Pseudomonas</taxon>
    </lineage>
</organism>
<protein>
    <submittedName>
        <fullName evidence="1">Uncharacterized protein</fullName>
    </submittedName>
</protein>
<evidence type="ECO:0000313" key="2">
    <source>
        <dbReference type="Proteomes" id="UP000286351"/>
    </source>
</evidence>
<dbReference type="Proteomes" id="UP000286351">
    <property type="component" value="Unassembled WGS sequence"/>
</dbReference>